<reference evidence="1" key="1">
    <citation type="submission" date="2022-03" db="EMBL/GenBank/DDBJ databases">
        <title>A functionally conserved STORR gene fusion in Papaver species that diverged 16.8 million years ago.</title>
        <authorList>
            <person name="Catania T."/>
        </authorList>
    </citation>
    <scope>NUCLEOTIDE SEQUENCE</scope>
    <source>
        <strain evidence="1">S-191538</strain>
    </source>
</reference>
<dbReference type="Proteomes" id="UP001177140">
    <property type="component" value="Unassembled WGS sequence"/>
</dbReference>
<evidence type="ECO:0000313" key="2">
    <source>
        <dbReference type="Proteomes" id="UP001177140"/>
    </source>
</evidence>
<dbReference type="GO" id="GO:0009249">
    <property type="term" value="P:protein lipoylation"/>
    <property type="evidence" value="ECO:0007669"/>
    <property type="project" value="TreeGrafter"/>
</dbReference>
<evidence type="ECO:0000313" key="1">
    <source>
        <dbReference type="EMBL" id="MCL7047016.1"/>
    </source>
</evidence>
<dbReference type="SUPFAM" id="SSF55681">
    <property type="entry name" value="Class II aaRS and biotin synthetases"/>
    <property type="match status" value="1"/>
</dbReference>
<dbReference type="EMBL" id="JAJJMA010288458">
    <property type="protein sequence ID" value="MCL7047016.1"/>
    <property type="molecule type" value="Genomic_DNA"/>
</dbReference>
<protein>
    <submittedName>
        <fullName evidence="1">Uncharacterized protein</fullName>
    </submittedName>
</protein>
<organism evidence="1 2">
    <name type="scientific">Papaver nudicaule</name>
    <name type="common">Iceland poppy</name>
    <dbReference type="NCBI Taxonomy" id="74823"/>
    <lineage>
        <taxon>Eukaryota</taxon>
        <taxon>Viridiplantae</taxon>
        <taxon>Streptophyta</taxon>
        <taxon>Embryophyta</taxon>
        <taxon>Tracheophyta</taxon>
        <taxon>Spermatophyta</taxon>
        <taxon>Magnoliopsida</taxon>
        <taxon>Ranunculales</taxon>
        <taxon>Papaveraceae</taxon>
        <taxon>Papaveroideae</taxon>
        <taxon>Papaver</taxon>
    </lineage>
</organism>
<dbReference type="PANTHER" id="PTHR10993:SF15">
    <property type="entry name" value="OCTANOYLTRANSFERASE LIP2, MITOCHONDRIAL"/>
    <property type="match status" value="1"/>
</dbReference>
<proteinExistence type="predicted"/>
<dbReference type="GO" id="GO:0033819">
    <property type="term" value="F:lipoyl(octanoyl) transferase activity"/>
    <property type="evidence" value="ECO:0007669"/>
    <property type="project" value="TreeGrafter"/>
</dbReference>
<sequence length="101" mass="11700">MFMKMWNQGQTLDVIQRILYVWKMGYINYLDALKLQEKLVCDWNIGKIPDTLLSLQHPPRYSLVSKDEIQCMGVELHHTNREGDVTFHGPAYVGSKCETGL</sequence>
<comment type="caution">
    <text evidence="1">The sequence shown here is derived from an EMBL/GenBank/DDBJ whole genome shotgun (WGS) entry which is preliminary data.</text>
</comment>
<keyword evidence="2" id="KW-1185">Reference proteome</keyword>
<gene>
    <name evidence="1" type="ORF">MKW94_006368</name>
</gene>
<dbReference type="PANTHER" id="PTHR10993">
    <property type="entry name" value="OCTANOYLTRANSFERASE"/>
    <property type="match status" value="1"/>
</dbReference>
<accession>A0AA41VT44</accession>
<dbReference type="Gene3D" id="3.30.930.10">
    <property type="entry name" value="Bira Bifunctional Protein, Domain 2"/>
    <property type="match status" value="1"/>
</dbReference>
<dbReference type="InterPro" id="IPR045864">
    <property type="entry name" value="aa-tRNA-synth_II/BPL/LPL"/>
</dbReference>
<dbReference type="AlphaFoldDB" id="A0AA41VT44"/>
<name>A0AA41VT44_PAPNU</name>